<accession>A0A4C1XGX9</accession>
<sequence>MDLCLSELPANDKMGKYNRKEAARVPHLPRPSFVSPAFLFHANTTLYTGNFIAAKNRALFVPFACRDRRPPLRTARARMTKKKSLVCQIDNARLSQDHLSIFTESRAQ</sequence>
<dbReference type="EMBL" id="BGZK01000815">
    <property type="protein sequence ID" value="GBP61457.1"/>
    <property type="molecule type" value="Genomic_DNA"/>
</dbReference>
<dbReference type="Proteomes" id="UP000299102">
    <property type="component" value="Unassembled WGS sequence"/>
</dbReference>
<evidence type="ECO:0000313" key="2">
    <source>
        <dbReference type="Proteomes" id="UP000299102"/>
    </source>
</evidence>
<dbReference type="AlphaFoldDB" id="A0A4C1XGX9"/>
<name>A0A4C1XGX9_EUMVA</name>
<keyword evidence="2" id="KW-1185">Reference proteome</keyword>
<evidence type="ECO:0000313" key="1">
    <source>
        <dbReference type="EMBL" id="GBP61457.1"/>
    </source>
</evidence>
<comment type="caution">
    <text evidence="1">The sequence shown here is derived from an EMBL/GenBank/DDBJ whole genome shotgun (WGS) entry which is preliminary data.</text>
</comment>
<proteinExistence type="predicted"/>
<protein>
    <submittedName>
        <fullName evidence="1">Uncharacterized protein</fullName>
    </submittedName>
</protein>
<gene>
    <name evidence="1" type="ORF">EVAR_34692_1</name>
</gene>
<organism evidence="1 2">
    <name type="scientific">Eumeta variegata</name>
    <name type="common">Bagworm moth</name>
    <name type="synonym">Eumeta japonica</name>
    <dbReference type="NCBI Taxonomy" id="151549"/>
    <lineage>
        <taxon>Eukaryota</taxon>
        <taxon>Metazoa</taxon>
        <taxon>Ecdysozoa</taxon>
        <taxon>Arthropoda</taxon>
        <taxon>Hexapoda</taxon>
        <taxon>Insecta</taxon>
        <taxon>Pterygota</taxon>
        <taxon>Neoptera</taxon>
        <taxon>Endopterygota</taxon>
        <taxon>Lepidoptera</taxon>
        <taxon>Glossata</taxon>
        <taxon>Ditrysia</taxon>
        <taxon>Tineoidea</taxon>
        <taxon>Psychidae</taxon>
        <taxon>Oiketicinae</taxon>
        <taxon>Eumeta</taxon>
    </lineage>
</organism>
<reference evidence="1 2" key="1">
    <citation type="journal article" date="2019" name="Commun. Biol.">
        <title>The bagworm genome reveals a unique fibroin gene that provides high tensile strength.</title>
        <authorList>
            <person name="Kono N."/>
            <person name="Nakamura H."/>
            <person name="Ohtoshi R."/>
            <person name="Tomita M."/>
            <person name="Numata K."/>
            <person name="Arakawa K."/>
        </authorList>
    </citation>
    <scope>NUCLEOTIDE SEQUENCE [LARGE SCALE GENOMIC DNA]</scope>
</reference>